<feature type="transmembrane region" description="Helical" evidence="1">
    <location>
        <begin position="335"/>
        <end position="352"/>
    </location>
</feature>
<sequence length="548" mass="60893">MDIQNKIKQLEDRINGLQNEVDYLKRKVGVPIDEPAIQPVRAAQPARSSQPIEPETPAKREVDWEHLIARVWLPRIFVVVLLIGVLWGFGAAVSAGIITEPVRCLLGVAAAGLLLWQGERQMRKNRPALGQVLLGASVSISMLTIFAAHMLYGLLPSALAFGLNILAIAAGVWISIRHKSEAMMILSALGGFLVPFLVVSDIPNFWVFTMYEAVFSITLLYVSVKYRFDKLFYVAFSLLHLSLLVGTAEGTVDRDHGGAAFAAAVSLHHLALFALLVMRKTKETSQIALLFVSFSLTCGWVKLIDYYFEQFVLILGAAYLLWTIMAVMRDRAEKFVTMSAATLSLFLWINEITDGPAAGLMFIVQGFLAVAIGIRFKSKLQQITGSIVYITGALSTLSRVLDGFFSMESLSGLLLIVTLYALYELLKRAYPEKAVQLQRLLWLDSLLTLWFITLLTRTLTGDLSYEMQHLVISFVWAAYAIAIMVLGLWANRKKVRLAGILFLFITLLKIIFVDLPDVSVAVRAVLFIVLGCIGILVSRLSYRKNKAE</sequence>
<feature type="transmembrane region" description="Helical" evidence="1">
    <location>
        <begin position="205"/>
        <end position="224"/>
    </location>
</feature>
<feature type="transmembrane region" description="Helical" evidence="1">
    <location>
        <begin position="521"/>
        <end position="542"/>
    </location>
</feature>
<dbReference type="InterPro" id="IPR019286">
    <property type="entry name" value="DUF2339_TM"/>
</dbReference>
<feature type="transmembrane region" description="Helical" evidence="1">
    <location>
        <begin position="95"/>
        <end position="116"/>
    </location>
</feature>
<organism evidence="2 3">
    <name type="scientific">Paenibacillus sambharensis</name>
    <dbReference type="NCBI Taxonomy" id="1803190"/>
    <lineage>
        <taxon>Bacteria</taxon>
        <taxon>Bacillati</taxon>
        <taxon>Bacillota</taxon>
        <taxon>Bacilli</taxon>
        <taxon>Bacillales</taxon>
        <taxon>Paenibacillaceae</taxon>
        <taxon>Paenibacillus</taxon>
    </lineage>
</organism>
<comment type="caution">
    <text evidence="2">The sequence shown here is derived from an EMBL/GenBank/DDBJ whole genome shotgun (WGS) entry which is preliminary data.</text>
</comment>
<feature type="transmembrane region" description="Helical" evidence="1">
    <location>
        <begin position="471"/>
        <end position="490"/>
    </location>
</feature>
<dbReference type="OrthoDB" id="1805246at2"/>
<dbReference type="Proteomes" id="UP000249522">
    <property type="component" value="Unassembled WGS sequence"/>
</dbReference>
<keyword evidence="1" id="KW-1133">Transmembrane helix</keyword>
<proteinExistence type="predicted"/>
<feature type="transmembrane region" description="Helical" evidence="1">
    <location>
        <begin position="358"/>
        <end position="376"/>
    </location>
</feature>
<feature type="transmembrane region" description="Helical" evidence="1">
    <location>
        <begin position="383"/>
        <end position="401"/>
    </location>
</feature>
<keyword evidence="3" id="KW-1185">Reference proteome</keyword>
<reference evidence="2 3" key="1">
    <citation type="submission" date="2018-06" db="EMBL/GenBank/DDBJ databases">
        <title>Paenibacillus imtechensis sp. nov.</title>
        <authorList>
            <person name="Pinnaka A.K."/>
            <person name="Singh H."/>
            <person name="Kaur M."/>
        </authorList>
    </citation>
    <scope>NUCLEOTIDE SEQUENCE [LARGE SCALE GENOMIC DNA]</scope>
    <source>
        <strain evidence="2 3">SMB1</strain>
    </source>
</reference>
<dbReference type="PANTHER" id="PTHR38434">
    <property type="entry name" value="BLL2549 PROTEIN"/>
    <property type="match status" value="1"/>
</dbReference>
<feature type="transmembrane region" description="Helical" evidence="1">
    <location>
        <begin position="183"/>
        <end position="199"/>
    </location>
</feature>
<feature type="transmembrane region" description="Helical" evidence="1">
    <location>
        <begin position="260"/>
        <end position="278"/>
    </location>
</feature>
<dbReference type="AlphaFoldDB" id="A0A2W1M090"/>
<dbReference type="RefSeq" id="WP_111145475.1">
    <property type="nucleotide sequence ID" value="NZ_QKRB01000031.1"/>
</dbReference>
<gene>
    <name evidence="2" type="ORF">DNH61_04470</name>
</gene>
<feature type="transmembrane region" description="Helical" evidence="1">
    <location>
        <begin position="158"/>
        <end position="176"/>
    </location>
</feature>
<protein>
    <recommendedName>
        <fullName evidence="4">DUF2339 domain-containing protein</fullName>
    </recommendedName>
</protein>
<feature type="transmembrane region" description="Helical" evidence="1">
    <location>
        <begin position="497"/>
        <end position="515"/>
    </location>
</feature>
<accession>A0A2W1M090</accession>
<evidence type="ECO:0000313" key="3">
    <source>
        <dbReference type="Proteomes" id="UP000249522"/>
    </source>
</evidence>
<feature type="transmembrane region" description="Helical" evidence="1">
    <location>
        <begin position="67"/>
        <end position="89"/>
    </location>
</feature>
<feature type="transmembrane region" description="Helical" evidence="1">
    <location>
        <begin position="407"/>
        <end position="426"/>
    </location>
</feature>
<evidence type="ECO:0000313" key="2">
    <source>
        <dbReference type="EMBL" id="PZD97147.1"/>
    </source>
</evidence>
<keyword evidence="1" id="KW-0812">Transmembrane</keyword>
<dbReference type="PANTHER" id="PTHR38434:SF1">
    <property type="entry name" value="BLL2549 PROTEIN"/>
    <property type="match status" value="1"/>
</dbReference>
<feature type="transmembrane region" description="Helical" evidence="1">
    <location>
        <begin position="440"/>
        <end position="459"/>
    </location>
</feature>
<keyword evidence="1" id="KW-0472">Membrane</keyword>
<evidence type="ECO:0000256" key="1">
    <source>
        <dbReference type="SAM" id="Phobius"/>
    </source>
</evidence>
<feature type="transmembrane region" description="Helical" evidence="1">
    <location>
        <begin position="128"/>
        <end position="152"/>
    </location>
</feature>
<name>A0A2W1M090_9BACL</name>
<feature type="transmembrane region" description="Helical" evidence="1">
    <location>
        <begin position="231"/>
        <end position="248"/>
    </location>
</feature>
<feature type="transmembrane region" description="Helical" evidence="1">
    <location>
        <begin position="310"/>
        <end position="328"/>
    </location>
</feature>
<feature type="transmembrane region" description="Helical" evidence="1">
    <location>
        <begin position="287"/>
        <end position="304"/>
    </location>
</feature>
<evidence type="ECO:0008006" key="4">
    <source>
        <dbReference type="Google" id="ProtNLM"/>
    </source>
</evidence>
<dbReference type="Pfam" id="PF10101">
    <property type="entry name" value="DUF2339"/>
    <property type="match status" value="2"/>
</dbReference>
<dbReference type="EMBL" id="QKRB01000031">
    <property type="protein sequence ID" value="PZD97147.1"/>
    <property type="molecule type" value="Genomic_DNA"/>
</dbReference>